<dbReference type="AlphaFoldDB" id="A0A821JDJ1"/>
<dbReference type="GO" id="GO:0005829">
    <property type="term" value="C:cytosol"/>
    <property type="evidence" value="ECO:0007669"/>
    <property type="project" value="TreeGrafter"/>
</dbReference>
<evidence type="ECO:0000313" key="1">
    <source>
        <dbReference type="EMBL" id="CAF4716396.1"/>
    </source>
</evidence>
<dbReference type="InterPro" id="IPR040385">
    <property type="entry name" value="RABL6"/>
</dbReference>
<dbReference type="EMBL" id="CAJOBP010036302">
    <property type="protein sequence ID" value="CAF4716396.1"/>
    <property type="molecule type" value="Genomic_DNA"/>
</dbReference>
<keyword evidence="3" id="KW-1185">Reference proteome</keyword>
<dbReference type="GO" id="GO:0005634">
    <property type="term" value="C:nucleus"/>
    <property type="evidence" value="ECO:0007669"/>
    <property type="project" value="TreeGrafter"/>
</dbReference>
<gene>
    <name evidence="2" type="ORF">QYT958_LOCUS36400</name>
    <name evidence="1" type="ORF">UJA718_LOCUS37014</name>
</gene>
<dbReference type="PANTHER" id="PTHR14932:SF1">
    <property type="entry name" value="RAB-LIKE PROTEIN 6"/>
    <property type="match status" value="1"/>
</dbReference>
<name>A0A821JDJ1_9BILA</name>
<proteinExistence type="predicted"/>
<dbReference type="Proteomes" id="UP000663873">
    <property type="component" value="Unassembled WGS sequence"/>
</dbReference>
<dbReference type="GO" id="GO:0005525">
    <property type="term" value="F:GTP binding"/>
    <property type="evidence" value="ECO:0007669"/>
    <property type="project" value="InterPro"/>
</dbReference>
<accession>A0A821JDJ1</accession>
<evidence type="ECO:0000313" key="2">
    <source>
        <dbReference type="EMBL" id="CAF4983544.1"/>
    </source>
</evidence>
<feature type="non-terminal residue" evidence="1">
    <location>
        <position position="1"/>
    </location>
</feature>
<dbReference type="Proteomes" id="UP000663848">
    <property type="component" value="Unassembled WGS sequence"/>
</dbReference>
<reference evidence="1" key="1">
    <citation type="submission" date="2021-02" db="EMBL/GenBank/DDBJ databases">
        <authorList>
            <person name="Nowell W R."/>
        </authorList>
    </citation>
    <scope>NUCLEOTIDE SEQUENCE</scope>
</reference>
<dbReference type="PANTHER" id="PTHR14932">
    <property type="entry name" value="RAS GTPASE-RELATED"/>
    <property type="match status" value="1"/>
</dbReference>
<protein>
    <submittedName>
        <fullName evidence="1">Uncharacterized protein</fullName>
    </submittedName>
</protein>
<organism evidence="1 3">
    <name type="scientific">Rotaria socialis</name>
    <dbReference type="NCBI Taxonomy" id="392032"/>
    <lineage>
        <taxon>Eukaryota</taxon>
        <taxon>Metazoa</taxon>
        <taxon>Spiralia</taxon>
        <taxon>Gnathifera</taxon>
        <taxon>Rotifera</taxon>
        <taxon>Eurotatoria</taxon>
        <taxon>Bdelloidea</taxon>
        <taxon>Philodinida</taxon>
        <taxon>Philodinidae</taxon>
        <taxon>Rotaria</taxon>
    </lineage>
</organism>
<comment type="caution">
    <text evidence="1">The sequence shown here is derived from an EMBL/GenBank/DDBJ whole genome shotgun (WGS) entry which is preliminary data.</text>
</comment>
<evidence type="ECO:0000313" key="3">
    <source>
        <dbReference type="Proteomes" id="UP000663873"/>
    </source>
</evidence>
<dbReference type="EMBL" id="CAJOBR010028915">
    <property type="protein sequence ID" value="CAF4983544.1"/>
    <property type="molecule type" value="Genomic_DNA"/>
</dbReference>
<sequence>GTMGSVVRYCESSMRNGFGLKYIYQFLNIPFLQLQRECLLQQLQVNARDMDASLEEIDAYARSDEHNYDSFIEMLANKRRTKQEALAGDAFSKAKPLEEAKRLHDEALQTAASAEQQQQAKSSSLNTIVQAIKKTTDTTPATIKPTPTTKQKPPIVAVQPIVQQG</sequence>